<comment type="caution">
    <text evidence="3">The sequence shown here is derived from an EMBL/GenBank/DDBJ whole genome shotgun (WGS) entry which is preliminary data.</text>
</comment>
<feature type="region of interest" description="Disordered" evidence="1">
    <location>
        <begin position="241"/>
        <end position="343"/>
    </location>
</feature>
<dbReference type="Proteomes" id="UP000289886">
    <property type="component" value="Unassembled WGS sequence"/>
</dbReference>
<evidence type="ECO:0000259" key="2">
    <source>
        <dbReference type="PROSITE" id="PS50004"/>
    </source>
</evidence>
<sequence length="592" mass="63994">MAGYSELYFNVDSGYLEGLVRGFKAGILKQIDYQNLVQCETVEVKSWATVLDWDHKGFVNTQFKAVDSTRRHTIVKHMGKAKHTLNANTAASDMATASPRCDSSNNHNGRSQLYATVSCAKFKRKKNWFGTAIYVEVAADGEAKKTAKSSSSSHPKWEERLTVNVTPHTKLEFKVWSHYTLKADALLGKATLDISQALELHNRKLENVKEVLKLTLENKNGLVQTGELTVVLDGLTVDQESLPNGTAPATKVQQNGDAIHENRGESSTGARTRSTSGASNGIECQAASTSSGQSESSTPLVNGDGTPSPSHVAARPNVTLYPKPPNNHSNHSTDDPTSDPQLKDHLEEPLTLKEIAQAATALHRVNGEPSPPAFTPEAVESTSGASAESSETAIPSLSTSAAARSASAVPAASVSEGSPAVASGSASPSSTTTTTSGVASSTDSTVSTAADGAKPRQQQQQQQPNNSSIEPLPSGLQSEGADRRTSFLERDSMYTVTERKVKHAEVYLPSDYYCLAKEACFHQPYKVTPMTHNDFVNWSSISDHYFKKNAFSGIASVHYIRYEKAADEIQLHFRKEISENEDLLQVYFKAKS</sequence>
<evidence type="ECO:0000256" key="1">
    <source>
        <dbReference type="SAM" id="MobiDB-lite"/>
    </source>
</evidence>
<dbReference type="GO" id="GO:0046961">
    <property type="term" value="F:proton-transporting ATPase activity, rotational mechanism"/>
    <property type="evidence" value="ECO:0007669"/>
    <property type="project" value="InterPro"/>
</dbReference>
<feature type="domain" description="C2" evidence="2">
    <location>
        <begin position="93"/>
        <end position="207"/>
    </location>
</feature>
<feature type="compositionally biased region" description="Low complexity" evidence="1">
    <location>
        <begin position="265"/>
        <end position="298"/>
    </location>
</feature>
<dbReference type="PANTHER" id="PTHR11028">
    <property type="entry name" value="VACUOLAR ATP SYNTHASE SUBUNIT AC39"/>
    <property type="match status" value="1"/>
</dbReference>
<dbReference type="SMART" id="SM00239">
    <property type="entry name" value="C2"/>
    <property type="match status" value="1"/>
</dbReference>
<dbReference type="Gene3D" id="2.60.40.150">
    <property type="entry name" value="C2 domain"/>
    <property type="match status" value="1"/>
</dbReference>
<feature type="compositionally biased region" description="Low complexity" evidence="1">
    <location>
        <begin position="413"/>
        <end position="463"/>
    </location>
</feature>
<dbReference type="GO" id="GO:0033179">
    <property type="term" value="C:proton-transporting V-type ATPase, V0 domain"/>
    <property type="evidence" value="ECO:0007669"/>
    <property type="project" value="InterPro"/>
</dbReference>
<protein>
    <submittedName>
        <fullName evidence="3">NEDD4-like E3 ubiquitin-protein ligase WWP1</fullName>
    </submittedName>
</protein>
<evidence type="ECO:0000313" key="4">
    <source>
        <dbReference type="Proteomes" id="UP000289886"/>
    </source>
</evidence>
<keyword evidence="4" id="KW-1185">Reference proteome</keyword>
<proteinExistence type="predicted"/>
<organism evidence="3 4">
    <name type="scientific">Acipenser ruthenus</name>
    <name type="common">Sterlet sturgeon</name>
    <dbReference type="NCBI Taxonomy" id="7906"/>
    <lineage>
        <taxon>Eukaryota</taxon>
        <taxon>Metazoa</taxon>
        <taxon>Chordata</taxon>
        <taxon>Craniata</taxon>
        <taxon>Vertebrata</taxon>
        <taxon>Euteleostomi</taxon>
        <taxon>Actinopterygii</taxon>
        <taxon>Chondrostei</taxon>
        <taxon>Acipenseriformes</taxon>
        <taxon>Acipenseridae</taxon>
        <taxon>Acipenser</taxon>
    </lineage>
</organism>
<dbReference type="CDD" id="cd04021">
    <property type="entry name" value="C2_E3_ubiquitin_ligase"/>
    <property type="match status" value="1"/>
</dbReference>
<accession>A0A662YYA1</accession>
<dbReference type="InterPro" id="IPR000008">
    <property type="entry name" value="C2_dom"/>
</dbReference>
<feature type="region of interest" description="Disordered" evidence="1">
    <location>
        <begin position="413"/>
        <end position="487"/>
    </location>
</feature>
<evidence type="ECO:0000313" key="3">
    <source>
        <dbReference type="EMBL" id="RXN00824.1"/>
    </source>
</evidence>
<dbReference type="InterPro" id="IPR035892">
    <property type="entry name" value="C2_domain_sf"/>
</dbReference>
<feature type="compositionally biased region" description="Low complexity" evidence="1">
    <location>
        <begin position="377"/>
        <end position="398"/>
    </location>
</feature>
<name>A0A662YYA1_ACIRT</name>
<dbReference type="AlphaFoldDB" id="A0A662YYA1"/>
<dbReference type="SUPFAM" id="SSF49562">
    <property type="entry name" value="C2 domain (Calcium/lipid-binding domain, CaLB)"/>
    <property type="match status" value="1"/>
</dbReference>
<dbReference type="PROSITE" id="PS50004">
    <property type="entry name" value="C2"/>
    <property type="match status" value="1"/>
</dbReference>
<dbReference type="FunFam" id="2.60.40.150:FF:000122">
    <property type="entry name" value="E3 ubiquitin-protein ligase"/>
    <property type="match status" value="1"/>
</dbReference>
<gene>
    <name evidence="3" type="ORF">EOD39_8645</name>
</gene>
<dbReference type="Pfam" id="PF00168">
    <property type="entry name" value="C2"/>
    <property type="match status" value="1"/>
</dbReference>
<reference evidence="3 4" key="1">
    <citation type="submission" date="2019-01" db="EMBL/GenBank/DDBJ databases">
        <title>Draft Genome and Complete Hox-Cluster Characterization of the Sterlet Sturgeon (Acipenser ruthenus).</title>
        <authorList>
            <person name="Wei Q."/>
        </authorList>
    </citation>
    <scope>NUCLEOTIDE SEQUENCE [LARGE SCALE GENOMIC DNA]</scope>
    <source>
        <strain evidence="3">WHYD16114868_AA</strain>
        <tissue evidence="3">Blood</tissue>
    </source>
</reference>
<dbReference type="InterPro" id="IPR016727">
    <property type="entry name" value="ATPase_V0-cplx_dsu"/>
</dbReference>
<dbReference type="EMBL" id="SCEB01000124">
    <property type="protein sequence ID" value="RXN00824.1"/>
    <property type="molecule type" value="Genomic_DNA"/>
</dbReference>
<feature type="region of interest" description="Disordered" evidence="1">
    <location>
        <begin position="365"/>
        <end position="398"/>
    </location>
</feature>